<evidence type="ECO:0000256" key="4">
    <source>
        <dbReference type="ARBA" id="ARBA00023212"/>
    </source>
</evidence>
<dbReference type="GeneTree" id="ENSGT00940000154189"/>
<dbReference type="PANTHER" id="PTHR21584">
    <property type="entry name" value="DIFFERENTIAL DISPLAY AND ACTIVATED BY P53 DDA3 /G2 S PHASE EXPRESSED 1"/>
    <property type="match status" value="1"/>
</dbReference>
<evidence type="ECO:0000256" key="1">
    <source>
        <dbReference type="ARBA" id="ARBA00004245"/>
    </source>
</evidence>
<protein>
    <recommendedName>
        <fullName evidence="6">G2 and S phase-expressed protein 1 N-terminal domain-containing protein</fullName>
    </recommendedName>
</protein>
<dbReference type="AlphaFoldDB" id="A0A3B4FXA8"/>
<dbReference type="GO" id="GO:0008017">
    <property type="term" value="F:microtubule binding"/>
    <property type="evidence" value="ECO:0007669"/>
    <property type="project" value="TreeGrafter"/>
</dbReference>
<feature type="region of interest" description="Disordered" evidence="5">
    <location>
        <begin position="93"/>
        <end position="154"/>
    </location>
</feature>
<sequence>SVDVFFLPDEKFDFDVSLSPVLPGVQSRTFLLFPPLTGEQLEAVCQEAHRLASQLQSTVSHDENRDATISPNKRQTFCVQDSPLKQLPPVIQRQLQRGSGSSITSSIRPTITPASSTRPTSKSRLSTCSPVIQAKPQKNTSSSSSSVSSFNSSISLSPAKGMLTAQW</sequence>
<dbReference type="InterPro" id="IPR032768">
    <property type="entry name" value="GTSE1_N"/>
</dbReference>
<feature type="compositionally biased region" description="Polar residues" evidence="5">
    <location>
        <begin position="118"/>
        <end position="140"/>
    </location>
</feature>
<name>A0A3B4FXA8_9CICH</name>
<evidence type="ECO:0000313" key="7">
    <source>
        <dbReference type="Ensembl" id="ENSPNYP00000015242.1"/>
    </source>
</evidence>
<feature type="compositionally biased region" description="Low complexity" evidence="5">
    <location>
        <begin position="141"/>
        <end position="154"/>
    </location>
</feature>
<dbReference type="PANTHER" id="PTHR21584:SF10">
    <property type="entry name" value="G2 AND S PHASE-EXPRESSED PROTEIN 1"/>
    <property type="match status" value="1"/>
</dbReference>
<evidence type="ECO:0000256" key="3">
    <source>
        <dbReference type="ARBA" id="ARBA00022553"/>
    </source>
</evidence>
<keyword evidence="4" id="KW-0206">Cytoskeleton</keyword>
<evidence type="ECO:0000256" key="5">
    <source>
        <dbReference type="SAM" id="MobiDB-lite"/>
    </source>
</evidence>
<keyword evidence="2" id="KW-0963">Cytoplasm</keyword>
<dbReference type="Pfam" id="PF15259">
    <property type="entry name" value="GTSE1_N"/>
    <property type="match status" value="1"/>
</dbReference>
<evidence type="ECO:0000256" key="2">
    <source>
        <dbReference type="ARBA" id="ARBA00022490"/>
    </source>
</evidence>
<dbReference type="GO" id="GO:0005881">
    <property type="term" value="C:cytoplasmic microtubule"/>
    <property type="evidence" value="ECO:0007669"/>
    <property type="project" value="TreeGrafter"/>
</dbReference>
<dbReference type="InterPro" id="IPR026657">
    <property type="entry name" value="DDA3/GTSE-1"/>
</dbReference>
<evidence type="ECO:0000259" key="6">
    <source>
        <dbReference type="Pfam" id="PF15259"/>
    </source>
</evidence>
<feature type="domain" description="G2 and S phase-expressed protein 1 N-terminal" evidence="6">
    <location>
        <begin position="29"/>
        <end position="65"/>
    </location>
</feature>
<accession>A0A3B4FXA8</accession>
<proteinExistence type="predicted"/>
<organism evidence="7">
    <name type="scientific">Pundamilia nyererei</name>
    <dbReference type="NCBI Taxonomy" id="303518"/>
    <lineage>
        <taxon>Eukaryota</taxon>
        <taxon>Metazoa</taxon>
        <taxon>Chordata</taxon>
        <taxon>Craniata</taxon>
        <taxon>Vertebrata</taxon>
        <taxon>Euteleostomi</taxon>
        <taxon>Actinopterygii</taxon>
        <taxon>Neopterygii</taxon>
        <taxon>Teleostei</taxon>
        <taxon>Neoteleostei</taxon>
        <taxon>Acanthomorphata</taxon>
        <taxon>Ovalentaria</taxon>
        <taxon>Cichlomorphae</taxon>
        <taxon>Cichliformes</taxon>
        <taxon>Cichlidae</taxon>
        <taxon>African cichlids</taxon>
        <taxon>Pseudocrenilabrinae</taxon>
        <taxon>Haplochromini</taxon>
        <taxon>Pundamilia</taxon>
    </lineage>
</organism>
<feature type="compositionally biased region" description="Low complexity" evidence="5">
    <location>
        <begin position="97"/>
        <end position="117"/>
    </location>
</feature>
<comment type="subcellular location">
    <subcellularLocation>
        <location evidence="1">Cytoplasm</location>
        <location evidence="1">Cytoskeleton</location>
    </subcellularLocation>
</comment>
<reference evidence="7" key="1">
    <citation type="submission" date="2023-09" db="UniProtKB">
        <authorList>
            <consortium name="Ensembl"/>
        </authorList>
    </citation>
    <scope>IDENTIFICATION</scope>
</reference>
<dbReference type="Ensembl" id="ENSPNYT00000015632.1">
    <property type="protein sequence ID" value="ENSPNYP00000015242.1"/>
    <property type="gene ID" value="ENSPNYG00000011538.1"/>
</dbReference>
<keyword evidence="3" id="KW-0597">Phosphoprotein</keyword>